<dbReference type="Proteomes" id="UP001501423">
    <property type="component" value="Unassembled WGS sequence"/>
</dbReference>
<feature type="region of interest" description="Disordered" evidence="1">
    <location>
        <begin position="63"/>
        <end position="90"/>
    </location>
</feature>
<comment type="caution">
    <text evidence="2">The sequence shown here is derived from an EMBL/GenBank/DDBJ whole genome shotgun (WGS) entry which is preliminary data.</text>
</comment>
<proteinExistence type="predicted"/>
<evidence type="ECO:0000313" key="3">
    <source>
        <dbReference type="Proteomes" id="UP001501423"/>
    </source>
</evidence>
<keyword evidence="3" id="KW-1185">Reference proteome</keyword>
<reference evidence="2 3" key="1">
    <citation type="journal article" date="2019" name="Int. J. Syst. Evol. Microbiol.">
        <title>The Global Catalogue of Microorganisms (GCM) 10K type strain sequencing project: providing services to taxonomists for standard genome sequencing and annotation.</title>
        <authorList>
            <consortium name="The Broad Institute Genomics Platform"/>
            <consortium name="The Broad Institute Genome Sequencing Center for Infectious Disease"/>
            <person name="Wu L."/>
            <person name="Ma J."/>
        </authorList>
    </citation>
    <scope>NUCLEOTIDE SEQUENCE [LARGE SCALE GENOMIC DNA]</scope>
    <source>
        <strain evidence="2 3">JCM 9650</strain>
    </source>
</reference>
<sequence>MSGRRPFRPGQADPPSGDGWKDRALFGRDDRALLAMGWSRHRFPVQPPCFARALTPDKLPAVRDTGTPGAAQWEGAGDEEARRGGRWTTC</sequence>
<evidence type="ECO:0000256" key="1">
    <source>
        <dbReference type="SAM" id="MobiDB-lite"/>
    </source>
</evidence>
<organism evidence="2 3">
    <name type="scientific">Streptomyces erythrogriseus</name>
    <dbReference type="NCBI Taxonomy" id="284027"/>
    <lineage>
        <taxon>Bacteria</taxon>
        <taxon>Bacillati</taxon>
        <taxon>Actinomycetota</taxon>
        <taxon>Actinomycetes</taxon>
        <taxon>Kitasatosporales</taxon>
        <taxon>Streptomycetaceae</taxon>
        <taxon>Streptomyces</taxon>
        <taxon>Streptomyces griseoincarnatus group</taxon>
    </lineage>
</organism>
<gene>
    <name evidence="2" type="ORF">GCM10010478_31850</name>
</gene>
<name>A0ABN3WWL6_9ACTN</name>
<dbReference type="EMBL" id="BAAAVA010000034">
    <property type="protein sequence ID" value="GAA2928628.1"/>
    <property type="molecule type" value="Genomic_DNA"/>
</dbReference>
<evidence type="ECO:0000313" key="2">
    <source>
        <dbReference type="EMBL" id="GAA2928628.1"/>
    </source>
</evidence>
<protein>
    <submittedName>
        <fullName evidence="2">Uncharacterized protein</fullName>
    </submittedName>
</protein>
<feature type="region of interest" description="Disordered" evidence="1">
    <location>
        <begin position="1"/>
        <end position="23"/>
    </location>
</feature>
<accession>A0ABN3WWL6</accession>